<proteinExistence type="predicted"/>
<reference evidence="3" key="1">
    <citation type="submission" date="2022-08" db="EMBL/GenBank/DDBJ databases">
        <authorList>
            <person name="Li F."/>
        </authorList>
    </citation>
    <scope>NUCLEOTIDE SEQUENCE</scope>
    <source>
        <strain evidence="3">MQZ15Z-1</strain>
    </source>
</reference>
<keyword evidence="1" id="KW-1133">Transmembrane helix</keyword>
<accession>A0A9X2T613</accession>
<dbReference type="Gene3D" id="2.60.40.10">
    <property type="entry name" value="Immunoglobulins"/>
    <property type="match status" value="1"/>
</dbReference>
<protein>
    <recommendedName>
        <fullName evidence="5">Fibronectin type-III domain-containing protein</fullName>
    </recommendedName>
</protein>
<dbReference type="RefSeq" id="WP_258735012.1">
    <property type="nucleotide sequence ID" value="NZ_JANTHZ010000015.1"/>
</dbReference>
<evidence type="ECO:0000313" key="4">
    <source>
        <dbReference type="Proteomes" id="UP001151088"/>
    </source>
</evidence>
<feature type="signal peptide" evidence="2">
    <location>
        <begin position="1"/>
        <end position="19"/>
    </location>
</feature>
<feature type="chain" id="PRO_5040751417" description="Fibronectin type-III domain-containing protein" evidence="2">
    <location>
        <begin position="20"/>
        <end position="698"/>
    </location>
</feature>
<sequence length="698" mass="73771">MRLFFIAVLLVASVLPAAAMPQAVGAYLAFALLPATATAGTIAIASSAIALGLTIGISYAANALFSRSSGAPKPQDVKTTLRNSVGPRWRHYGQVMIGGSLAMIETKDGDLHQVVAFGSQKMHAQLGWVIDGRGVGIDVSGWVVTAPYPANTVKIEQRDGSASQAAYASLVAALGDPYWTTGHRGDGIAHAYLLARNADAEIIADVYPNRIPSLQGIFEAAETYDPRSASVVYSTNPALFLRDYLTHADGLQIDPAYIDDADFIAAANACDAAVPVKAGGTVPRYFGALSYQFDAEPQSILSRLITMCDGDIRLRPDGRIGFRVGVWADPTVTITDDQIIDFSLSDGGGPLREANEYRLKYTDPGQYFAEVEAEPWRIESEIAAYGQVRSTTIEAFEIQHHNLARRLMKIAAFRGSPRWQGTIHTTLAGLRAWDERWIRVIIADLEVNETFEVTGVDFDMASMSVTLSIASFSGAAYSFDPATEEGTAPTAAEAVPETSLPLPTGFNATGGSVAVSGSTSAPAIITTWTQAAQPGLRVEVQYANQADGIWQPGGSVDDGEEKLQIVGVVDGATYNVRGRNVGAGSASTWAVISGIVATADNTAPAAPSITSVNGTTNATITWRNPNSRNVVAGRVYRDTDGSFAGADEISGPIYGGPNAVLSFVDPAPGSGTWYYWVKVENGSGVQSAADGPNFITLP</sequence>
<dbReference type="EMBL" id="JANTHZ010000015">
    <property type="protein sequence ID" value="MCS0497856.1"/>
    <property type="molecule type" value="Genomic_DNA"/>
</dbReference>
<organism evidence="3 4">
    <name type="scientific">Ancylobacter mangrovi</name>
    <dbReference type="NCBI Taxonomy" id="2972472"/>
    <lineage>
        <taxon>Bacteria</taxon>
        <taxon>Pseudomonadati</taxon>
        <taxon>Pseudomonadota</taxon>
        <taxon>Alphaproteobacteria</taxon>
        <taxon>Hyphomicrobiales</taxon>
        <taxon>Xanthobacteraceae</taxon>
        <taxon>Ancylobacter</taxon>
    </lineage>
</organism>
<dbReference type="InterPro" id="IPR013783">
    <property type="entry name" value="Ig-like_fold"/>
</dbReference>
<evidence type="ECO:0000256" key="2">
    <source>
        <dbReference type="SAM" id="SignalP"/>
    </source>
</evidence>
<keyword evidence="1" id="KW-0812">Transmembrane</keyword>
<gene>
    <name evidence="3" type="ORF">NVS89_22455</name>
</gene>
<keyword evidence="4" id="KW-1185">Reference proteome</keyword>
<evidence type="ECO:0008006" key="5">
    <source>
        <dbReference type="Google" id="ProtNLM"/>
    </source>
</evidence>
<evidence type="ECO:0000313" key="3">
    <source>
        <dbReference type="EMBL" id="MCS0497856.1"/>
    </source>
</evidence>
<evidence type="ECO:0000256" key="1">
    <source>
        <dbReference type="SAM" id="Phobius"/>
    </source>
</evidence>
<feature type="transmembrane region" description="Helical" evidence="1">
    <location>
        <begin position="42"/>
        <end position="65"/>
    </location>
</feature>
<keyword evidence="2" id="KW-0732">Signal</keyword>
<dbReference type="Proteomes" id="UP001151088">
    <property type="component" value="Unassembled WGS sequence"/>
</dbReference>
<dbReference type="AlphaFoldDB" id="A0A9X2T613"/>
<keyword evidence="1" id="KW-0472">Membrane</keyword>
<name>A0A9X2T613_9HYPH</name>
<comment type="caution">
    <text evidence="3">The sequence shown here is derived from an EMBL/GenBank/DDBJ whole genome shotgun (WGS) entry which is preliminary data.</text>
</comment>